<evidence type="ECO:0000313" key="3">
    <source>
        <dbReference type="Proteomes" id="UP000245119"/>
    </source>
</evidence>
<dbReference type="Proteomes" id="UP000245119">
    <property type="component" value="Linkage Group LG4"/>
</dbReference>
<sequence>MSKRLLPRITPYSSMTTRRRFRYNTQLDLDLMDQVVLVNPWDRNKSWEDVARAARTVQPLFTTVTTKSLMDRAKMLIMKRKENELGVGISGIDCKEMPELIRTVDEAIVLWEAEIDAEKERKAAGKPITSLNADHINRICAPVIASIRCNDIPSPSTSDSSNTECLKRKQTSDSKFDALLAVLDKLIRRDEEKHKRQIEWEREEREYRRAEAEEERRLRREELEVRRQELMLQAKREDAQQKRDAAILDFLMKHTKPNT</sequence>
<keyword evidence="3" id="KW-1185">Reference proteome</keyword>
<feature type="coiled-coil region" evidence="1">
    <location>
        <begin position="195"/>
        <end position="240"/>
    </location>
</feature>
<evidence type="ECO:0000313" key="2">
    <source>
        <dbReference type="EMBL" id="PVD31907.1"/>
    </source>
</evidence>
<accession>A0A2T7PEQ8</accession>
<reference evidence="2 3" key="1">
    <citation type="submission" date="2018-04" db="EMBL/GenBank/DDBJ databases">
        <title>The genome of golden apple snail Pomacea canaliculata provides insight into stress tolerance and invasive adaptation.</title>
        <authorList>
            <person name="Liu C."/>
            <person name="Liu B."/>
            <person name="Ren Y."/>
            <person name="Zhang Y."/>
            <person name="Wang H."/>
            <person name="Li S."/>
            <person name="Jiang F."/>
            <person name="Yin L."/>
            <person name="Zhang G."/>
            <person name="Qian W."/>
            <person name="Fan W."/>
        </authorList>
    </citation>
    <scope>NUCLEOTIDE SEQUENCE [LARGE SCALE GENOMIC DNA]</scope>
    <source>
        <strain evidence="2">SZHN2017</strain>
        <tissue evidence="2">Muscle</tissue>
    </source>
</reference>
<comment type="caution">
    <text evidence="2">The sequence shown here is derived from an EMBL/GenBank/DDBJ whole genome shotgun (WGS) entry which is preliminary data.</text>
</comment>
<organism evidence="2 3">
    <name type="scientific">Pomacea canaliculata</name>
    <name type="common">Golden apple snail</name>
    <dbReference type="NCBI Taxonomy" id="400727"/>
    <lineage>
        <taxon>Eukaryota</taxon>
        <taxon>Metazoa</taxon>
        <taxon>Spiralia</taxon>
        <taxon>Lophotrochozoa</taxon>
        <taxon>Mollusca</taxon>
        <taxon>Gastropoda</taxon>
        <taxon>Caenogastropoda</taxon>
        <taxon>Architaenioglossa</taxon>
        <taxon>Ampullarioidea</taxon>
        <taxon>Ampullariidae</taxon>
        <taxon>Pomacea</taxon>
    </lineage>
</organism>
<keyword evidence="1" id="KW-0175">Coiled coil</keyword>
<dbReference type="EMBL" id="PZQS01000004">
    <property type="protein sequence ID" value="PVD31907.1"/>
    <property type="molecule type" value="Genomic_DNA"/>
</dbReference>
<gene>
    <name evidence="2" type="ORF">C0Q70_07333</name>
</gene>
<proteinExistence type="predicted"/>
<dbReference type="AlphaFoldDB" id="A0A2T7PEQ8"/>
<evidence type="ECO:0000256" key="1">
    <source>
        <dbReference type="SAM" id="Coils"/>
    </source>
</evidence>
<protein>
    <submittedName>
        <fullName evidence="2">Uncharacterized protein</fullName>
    </submittedName>
</protein>
<name>A0A2T7PEQ8_POMCA</name>